<evidence type="ECO:0000256" key="1">
    <source>
        <dbReference type="ARBA" id="ARBA00004141"/>
    </source>
</evidence>
<dbReference type="Proteomes" id="UP000007303">
    <property type="component" value="Unassembled WGS sequence"/>
</dbReference>
<evidence type="ECO:0000256" key="4">
    <source>
        <dbReference type="ARBA" id="ARBA00023136"/>
    </source>
</evidence>
<evidence type="ECO:0000256" key="6">
    <source>
        <dbReference type="SAM" id="Phobius"/>
    </source>
</evidence>
<dbReference type="Ensembl" id="ENSTNIT00000001926.1">
    <property type="protein sequence ID" value="ENSTNIP00000002875.1"/>
    <property type="gene ID" value="ENSTNIG00000000085.1"/>
</dbReference>
<feature type="transmembrane region" description="Helical" evidence="6">
    <location>
        <begin position="123"/>
        <end position="143"/>
    </location>
</feature>
<keyword evidence="3 6" id="KW-1133">Transmembrane helix</keyword>
<evidence type="ECO:0000256" key="5">
    <source>
        <dbReference type="PROSITE-ProRule" id="PRU00581"/>
    </source>
</evidence>
<dbReference type="OMA" id="TEFFHYA"/>
<evidence type="ECO:0000313" key="8">
    <source>
        <dbReference type="Ensembl" id="ENSTNIP00000002875.1"/>
    </source>
</evidence>
<dbReference type="HOGENOM" id="CLU_127424_0_0_1"/>
<dbReference type="PANTHER" id="PTHR22776:SF89">
    <property type="entry name" value="CKLF-LIKE MARVEL TRANSMEMBRANE DOMAIN-CONTAINING PROTEIN 7"/>
    <property type="match status" value="1"/>
</dbReference>
<keyword evidence="4 5" id="KW-0472">Membrane</keyword>
<dbReference type="AlphaFoldDB" id="H3C3Q6"/>
<dbReference type="PROSITE" id="PS51225">
    <property type="entry name" value="MARVEL"/>
    <property type="match status" value="1"/>
</dbReference>
<dbReference type="PANTHER" id="PTHR22776">
    <property type="entry name" value="MARVEL-CONTAINING POTENTIAL LIPID RAFT-ASSOCIATED PROTEIN"/>
    <property type="match status" value="1"/>
</dbReference>
<feature type="transmembrane region" description="Helical" evidence="6">
    <location>
        <begin position="56"/>
        <end position="77"/>
    </location>
</feature>
<reference evidence="8" key="3">
    <citation type="submission" date="2025-09" db="UniProtKB">
        <authorList>
            <consortium name="Ensembl"/>
        </authorList>
    </citation>
    <scope>IDENTIFICATION</scope>
</reference>
<feature type="domain" description="MARVEL" evidence="7">
    <location>
        <begin position="23"/>
        <end position="150"/>
    </location>
</feature>
<accession>H3C3Q6</accession>
<protein>
    <submittedName>
        <fullName evidence="8">CKLF-like MARVEL transmembrane domain containing 7</fullName>
    </submittedName>
</protein>
<dbReference type="InParanoid" id="H3C3Q6"/>
<evidence type="ECO:0000313" key="9">
    <source>
        <dbReference type="Proteomes" id="UP000007303"/>
    </source>
</evidence>
<dbReference type="FunCoup" id="H3C3Q6">
    <property type="interactions" value="350"/>
</dbReference>
<feature type="transmembrane region" description="Helical" evidence="6">
    <location>
        <begin position="97"/>
        <end position="116"/>
    </location>
</feature>
<dbReference type="GO" id="GO:0016020">
    <property type="term" value="C:membrane"/>
    <property type="evidence" value="ECO:0007669"/>
    <property type="project" value="UniProtKB-SubCell"/>
</dbReference>
<evidence type="ECO:0000256" key="3">
    <source>
        <dbReference type="ARBA" id="ARBA00022989"/>
    </source>
</evidence>
<dbReference type="STRING" id="99883.ENSTNIP00000002875"/>
<keyword evidence="9" id="KW-1185">Reference proteome</keyword>
<evidence type="ECO:0000256" key="2">
    <source>
        <dbReference type="ARBA" id="ARBA00022692"/>
    </source>
</evidence>
<dbReference type="GeneTree" id="ENSGT00510000048725"/>
<proteinExistence type="predicted"/>
<comment type="subcellular location">
    <subcellularLocation>
        <location evidence="1">Membrane</location>
        <topology evidence="1">Multi-pass membrane protein</topology>
    </subcellularLocation>
</comment>
<organism evidence="8 9">
    <name type="scientific">Tetraodon nigroviridis</name>
    <name type="common">Spotted green pufferfish</name>
    <name type="synonym">Chelonodon nigroviridis</name>
    <dbReference type="NCBI Taxonomy" id="99883"/>
    <lineage>
        <taxon>Eukaryota</taxon>
        <taxon>Metazoa</taxon>
        <taxon>Chordata</taxon>
        <taxon>Craniata</taxon>
        <taxon>Vertebrata</taxon>
        <taxon>Euteleostomi</taxon>
        <taxon>Actinopterygii</taxon>
        <taxon>Neopterygii</taxon>
        <taxon>Teleostei</taxon>
        <taxon>Neoteleostei</taxon>
        <taxon>Acanthomorphata</taxon>
        <taxon>Eupercaria</taxon>
        <taxon>Tetraodontiformes</taxon>
        <taxon>Tetradontoidea</taxon>
        <taxon>Tetraodontidae</taxon>
        <taxon>Tetraodon</taxon>
    </lineage>
</organism>
<sequence>MQHTVITTTSSRSSGDGIVNVGYTRTIPGLLKLGQIVALFITVLCVRCARGWPNWAAFQFFEVVTLWFLGVFLIFFLMHLFKLHAKMSCINWPLTEFFHYAVGALLVFIASVVAAVKSGAVSALVTASVFGFMATFLMAVSLWTSYSVPAAHLKQDVSF</sequence>
<evidence type="ECO:0000259" key="7">
    <source>
        <dbReference type="PROSITE" id="PS51225"/>
    </source>
</evidence>
<feature type="transmembrane region" description="Helical" evidence="6">
    <location>
        <begin position="30"/>
        <end position="49"/>
    </location>
</feature>
<dbReference type="InterPro" id="IPR008253">
    <property type="entry name" value="Marvel"/>
</dbReference>
<reference evidence="8" key="2">
    <citation type="submission" date="2025-08" db="UniProtKB">
        <authorList>
            <consortium name="Ensembl"/>
        </authorList>
    </citation>
    <scope>IDENTIFICATION</scope>
</reference>
<keyword evidence="2 5" id="KW-0812">Transmembrane</keyword>
<dbReference type="Pfam" id="PF01284">
    <property type="entry name" value="MARVEL"/>
    <property type="match status" value="1"/>
</dbReference>
<reference evidence="9" key="1">
    <citation type="journal article" date="2004" name="Nature">
        <title>Genome duplication in the teleost fish Tetraodon nigroviridis reveals the early vertebrate proto-karyotype.</title>
        <authorList>
            <person name="Jaillon O."/>
            <person name="Aury J.-M."/>
            <person name="Brunet F."/>
            <person name="Petit J.-L."/>
            <person name="Stange-Thomann N."/>
            <person name="Mauceli E."/>
            <person name="Bouneau L."/>
            <person name="Fischer C."/>
            <person name="Ozouf-Costaz C."/>
            <person name="Bernot A."/>
            <person name="Nicaud S."/>
            <person name="Jaffe D."/>
            <person name="Fisher S."/>
            <person name="Lutfalla G."/>
            <person name="Dossat C."/>
            <person name="Segurens B."/>
            <person name="Dasilva C."/>
            <person name="Salanoubat M."/>
            <person name="Levy M."/>
            <person name="Boudet N."/>
            <person name="Castellano S."/>
            <person name="Anthouard V."/>
            <person name="Jubin C."/>
            <person name="Castelli V."/>
            <person name="Katinka M."/>
            <person name="Vacherie B."/>
            <person name="Biemont C."/>
            <person name="Skalli Z."/>
            <person name="Cattolico L."/>
            <person name="Poulain J."/>
            <person name="De Berardinis V."/>
            <person name="Cruaud C."/>
            <person name="Duprat S."/>
            <person name="Brottier P."/>
            <person name="Coutanceau J.-P."/>
            <person name="Gouzy J."/>
            <person name="Parra G."/>
            <person name="Lardier G."/>
            <person name="Chapple C."/>
            <person name="McKernan K.J."/>
            <person name="McEwan P."/>
            <person name="Bosak S."/>
            <person name="Kellis M."/>
            <person name="Volff J.-N."/>
            <person name="Guigo R."/>
            <person name="Zody M.C."/>
            <person name="Mesirov J."/>
            <person name="Lindblad-Toh K."/>
            <person name="Birren B."/>
            <person name="Nusbaum C."/>
            <person name="Kahn D."/>
            <person name="Robinson-Rechavi M."/>
            <person name="Laudet V."/>
            <person name="Schachter V."/>
            <person name="Quetier F."/>
            <person name="Saurin W."/>
            <person name="Scarpelli C."/>
            <person name="Wincker P."/>
            <person name="Lander E.S."/>
            <person name="Weissenbach J."/>
            <person name="Roest Crollius H."/>
        </authorList>
    </citation>
    <scope>NUCLEOTIDE SEQUENCE [LARGE SCALE GENOMIC DNA]</scope>
</reference>
<dbReference type="InterPro" id="IPR050578">
    <property type="entry name" value="MARVEL-CKLF_proteins"/>
</dbReference>
<name>H3C3Q6_TETNG</name>